<sequence length="178" mass="20193">MGTRRGGMRREGIDYEGLLIRPSLWSIRSRPESFYHPWRSFHGYDDPAILRGGVIQWLLEQGKQILIYDVRTRMSELIKLPPINHRISQLQLAMSPDKKLLKLCAIDGFMISTWLQLPTIPTCGGGDGDGWAQEIVTNIEEKLRSFYPDLPVDGPDVLACQVYGIQQVDQRHGSAADM</sequence>
<dbReference type="AlphaFoldDB" id="M8BKD3"/>
<reference evidence="1" key="1">
    <citation type="submission" date="2015-06" db="UniProtKB">
        <authorList>
            <consortium name="EnsemblPlants"/>
        </authorList>
    </citation>
    <scope>IDENTIFICATION</scope>
</reference>
<accession>M8BKD3</accession>
<proteinExistence type="predicted"/>
<organism evidence="1">
    <name type="scientific">Aegilops tauschii</name>
    <name type="common">Tausch's goatgrass</name>
    <name type="synonym">Aegilops squarrosa</name>
    <dbReference type="NCBI Taxonomy" id="37682"/>
    <lineage>
        <taxon>Eukaryota</taxon>
        <taxon>Viridiplantae</taxon>
        <taxon>Streptophyta</taxon>
        <taxon>Embryophyta</taxon>
        <taxon>Tracheophyta</taxon>
        <taxon>Spermatophyta</taxon>
        <taxon>Magnoliopsida</taxon>
        <taxon>Liliopsida</taxon>
        <taxon>Poales</taxon>
        <taxon>Poaceae</taxon>
        <taxon>BOP clade</taxon>
        <taxon>Pooideae</taxon>
        <taxon>Triticodae</taxon>
        <taxon>Triticeae</taxon>
        <taxon>Triticinae</taxon>
        <taxon>Aegilops</taxon>
    </lineage>
</organism>
<evidence type="ECO:0000313" key="1">
    <source>
        <dbReference type="EnsemblPlants" id="EMT22238"/>
    </source>
</evidence>
<name>M8BKD3_AEGTA</name>
<protein>
    <submittedName>
        <fullName evidence="1">Uncharacterized protein</fullName>
    </submittedName>
</protein>
<dbReference type="EnsemblPlants" id="EMT22238">
    <property type="protein sequence ID" value="EMT22238"/>
    <property type="gene ID" value="F775_15001"/>
</dbReference>